<dbReference type="Proteomes" id="UP000182409">
    <property type="component" value="Unassembled WGS sequence"/>
</dbReference>
<dbReference type="GO" id="GO:0016757">
    <property type="term" value="F:glycosyltransferase activity"/>
    <property type="evidence" value="ECO:0007669"/>
    <property type="project" value="InterPro"/>
</dbReference>
<evidence type="ECO:0000313" key="3">
    <source>
        <dbReference type="EMBL" id="SEC51993.1"/>
    </source>
</evidence>
<name>A0A1H4T680_9BACT</name>
<protein>
    <submittedName>
        <fullName evidence="3">Glycosyltransferase involved in cell wall bisynthesis</fullName>
    </submittedName>
</protein>
<accession>A0A1H4T680</accession>
<sequence length="387" mass="43768">MRILHIISTLNPAAGGPIEGVRTLFSYADEGYIGEAVTSDPPDAPYLQNLPYPVHALGPVRATFAYNKRLLPWLRDNIHRFDGVIVNGLWQYNGLAAMLAVRGRKPYMVFSHGMLDPYFKRRYRLKHLKKVLYWYPVEYWVLRSAYRVLFTTDTEERLAQESFAFWKWRPQVVPYGIRAPQTDPAKDIATFLELVPQVRGKRFLIYLSRVHPKKGCDLLLQAFADLSATDPDLQLVMAGPDETGWVPELNAIAERAGCADRVHWPGILRGPAKWGAFRAAEAFILPSHQENFGIAVAEALAAGLPVLLSDKVNIGDMLADQGCTLIEADTLEGTRRLLERWIAMDPGDRLKMSEQAAECFRSRFDMLETAQTIMALFRQAHLEGRGR</sequence>
<dbReference type="EMBL" id="FNSD01000001">
    <property type="protein sequence ID" value="SEC51993.1"/>
    <property type="molecule type" value="Genomic_DNA"/>
</dbReference>
<dbReference type="OrthoDB" id="9795068at2"/>
<dbReference type="AlphaFoldDB" id="A0A1H4T680"/>
<dbReference type="Pfam" id="PF00534">
    <property type="entry name" value="Glycos_transf_1"/>
    <property type="match status" value="1"/>
</dbReference>
<dbReference type="InterPro" id="IPR028098">
    <property type="entry name" value="Glyco_trans_4-like_N"/>
</dbReference>
<keyword evidence="3" id="KW-0808">Transferase</keyword>
<dbReference type="InterPro" id="IPR050194">
    <property type="entry name" value="Glycosyltransferase_grp1"/>
</dbReference>
<evidence type="ECO:0000259" key="1">
    <source>
        <dbReference type="Pfam" id="PF00534"/>
    </source>
</evidence>
<dbReference type="PANTHER" id="PTHR45947:SF3">
    <property type="entry name" value="SULFOQUINOVOSYL TRANSFERASE SQD2"/>
    <property type="match status" value="1"/>
</dbReference>
<reference evidence="3 4" key="1">
    <citation type="submission" date="2016-10" db="EMBL/GenBank/DDBJ databases">
        <authorList>
            <person name="de Groot N.N."/>
        </authorList>
    </citation>
    <scope>NUCLEOTIDE SEQUENCE [LARGE SCALE GENOMIC DNA]</scope>
    <source>
        <strain evidence="3 4">AB35.6</strain>
    </source>
</reference>
<dbReference type="InterPro" id="IPR001296">
    <property type="entry name" value="Glyco_trans_1"/>
</dbReference>
<evidence type="ECO:0000259" key="2">
    <source>
        <dbReference type="Pfam" id="PF13579"/>
    </source>
</evidence>
<proteinExistence type="predicted"/>
<gene>
    <name evidence="3" type="ORF">SAMN05443244_3660</name>
</gene>
<dbReference type="SUPFAM" id="SSF53756">
    <property type="entry name" value="UDP-Glycosyltransferase/glycogen phosphorylase"/>
    <property type="match status" value="1"/>
</dbReference>
<dbReference type="Pfam" id="PF13579">
    <property type="entry name" value="Glyco_trans_4_4"/>
    <property type="match status" value="1"/>
</dbReference>
<feature type="domain" description="Glycosyl transferase family 1" evidence="1">
    <location>
        <begin position="200"/>
        <end position="356"/>
    </location>
</feature>
<dbReference type="Gene3D" id="3.40.50.2000">
    <property type="entry name" value="Glycogen Phosphorylase B"/>
    <property type="match status" value="2"/>
</dbReference>
<feature type="domain" description="Glycosyltransferase subfamily 4-like N-terminal" evidence="2">
    <location>
        <begin position="31"/>
        <end position="176"/>
    </location>
</feature>
<dbReference type="RefSeq" id="WP_074655389.1">
    <property type="nucleotide sequence ID" value="NZ_FNSD01000001.1"/>
</dbReference>
<organism evidence="3 4">
    <name type="scientific">Terriglobus roseus</name>
    <dbReference type="NCBI Taxonomy" id="392734"/>
    <lineage>
        <taxon>Bacteria</taxon>
        <taxon>Pseudomonadati</taxon>
        <taxon>Acidobacteriota</taxon>
        <taxon>Terriglobia</taxon>
        <taxon>Terriglobales</taxon>
        <taxon>Acidobacteriaceae</taxon>
        <taxon>Terriglobus</taxon>
    </lineage>
</organism>
<evidence type="ECO:0000313" key="4">
    <source>
        <dbReference type="Proteomes" id="UP000182409"/>
    </source>
</evidence>
<dbReference type="PANTHER" id="PTHR45947">
    <property type="entry name" value="SULFOQUINOVOSYL TRANSFERASE SQD2"/>
    <property type="match status" value="1"/>
</dbReference>